<evidence type="ECO:0008006" key="4">
    <source>
        <dbReference type="Google" id="ProtNLM"/>
    </source>
</evidence>
<gene>
    <name evidence="2" type="ORF">I5L79_10010</name>
</gene>
<reference evidence="2 3" key="1">
    <citation type="submission" date="2020-11" db="EMBL/GenBank/DDBJ databases">
        <title>Hymenobacter sp.</title>
        <authorList>
            <person name="Kim M.K."/>
        </authorList>
    </citation>
    <scope>NUCLEOTIDE SEQUENCE [LARGE SCALE GENOMIC DNA]</scope>
    <source>
        <strain evidence="2 3">BT594</strain>
    </source>
</reference>
<keyword evidence="1" id="KW-0812">Transmembrane</keyword>
<feature type="transmembrane region" description="Helical" evidence="1">
    <location>
        <begin position="52"/>
        <end position="69"/>
    </location>
</feature>
<keyword evidence="3" id="KW-1185">Reference proteome</keyword>
<dbReference type="Proteomes" id="UP000601099">
    <property type="component" value="Unassembled WGS sequence"/>
</dbReference>
<accession>A0ABS0L185</accession>
<organism evidence="2 3">
    <name type="scientific">Hymenobacter guriensis</name>
    <dbReference type="NCBI Taxonomy" id="2793065"/>
    <lineage>
        <taxon>Bacteria</taxon>
        <taxon>Pseudomonadati</taxon>
        <taxon>Bacteroidota</taxon>
        <taxon>Cytophagia</taxon>
        <taxon>Cytophagales</taxon>
        <taxon>Hymenobacteraceae</taxon>
        <taxon>Hymenobacter</taxon>
    </lineage>
</organism>
<sequence>MSHHTVTRVERIKLFLWDYYFGNSAWTNSVRIIGGPLVIGSGMRLYSGSTRFALGYGGFCLIYGTYYLLKPAIIILTRPVLFQTTEFDLHMDAESLTMQESGVKVTVRFDSFKSVRRQSKYYAVKLPEKMTIHFKKSHLTEQEKDILNQHLTA</sequence>
<protein>
    <recommendedName>
        <fullName evidence="4">YcxB family protein</fullName>
    </recommendedName>
</protein>
<name>A0ABS0L185_9BACT</name>
<evidence type="ECO:0000313" key="3">
    <source>
        <dbReference type="Proteomes" id="UP000601099"/>
    </source>
</evidence>
<keyword evidence="1" id="KW-1133">Transmembrane helix</keyword>
<evidence type="ECO:0000256" key="1">
    <source>
        <dbReference type="SAM" id="Phobius"/>
    </source>
</evidence>
<evidence type="ECO:0000313" key="2">
    <source>
        <dbReference type="EMBL" id="MBG8553882.1"/>
    </source>
</evidence>
<comment type="caution">
    <text evidence="2">The sequence shown here is derived from an EMBL/GenBank/DDBJ whole genome shotgun (WGS) entry which is preliminary data.</text>
</comment>
<dbReference type="RefSeq" id="WP_196954907.1">
    <property type="nucleotide sequence ID" value="NZ_JADWYK010000005.1"/>
</dbReference>
<dbReference type="EMBL" id="JADWYK010000005">
    <property type="protein sequence ID" value="MBG8553882.1"/>
    <property type="molecule type" value="Genomic_DNA"/>
</dbReference>
<keyword evidence="1" id="KW-0472">Membrane</keyword>
<proteinExistence type="predicted"/>